<gene>
    <name evidence="2" type="ORF">BT63DRAFT_419567</name>
</gene>
<feature type="transmembrane region" description="Helical" evidence="1">
    <location>
        <begin position="65"/>
        <end position="86"/>
    </location>
</feature>
<name>A0A6A6UPQ6_9PEZI</name>
<accession>A0A6A6UPQ6</accession>
<evidence type="ECO:0000313" key="2">
    <source>
        <dbReference type="EMBL" id="KAF2674269.1"/>
    </source>
</evidence>
<keyword evidence="1" id="KW-0472">Membrane</keyword>
<organism evidence="2 3">
    <name type="scientific">Microthyrium microscopicum</name>
    <dbReference type="NCBI Taxonomy" id="703497"/>
    <lineage>
        <taxon>Eukaryota</taxon>
        <taxon>Fungi</taxon>
        <taxon>Dikarya</taxon>
        <taxon>Ascomycota</taxon>
        <taxon>Pezizomycotina</taxon>
        <taxon>Dothideomycetes</taxon>
        <taxon>Dothideomycetes incertae sedis</taxon>
        <taxon>Microthyriales</taxon>
        <taxon>Microthyriaceae</taxon>
        <taxon>Microthyrium</taxon>
    </lineage>
</organism>
<protein>
    <submittedName>
        <fullName evidence="2">Uncharacterized protein</fullName>
    </submittedName>
</protein>
<dbReference type="AlphaFoldDB" id="A0A6A6UPQ6"/>
<sequence>MVDPKLGGRCRTRHPTTTPMAAMAEKGDEVWIGGLVVSFGTQLVSARGLVVSPKCSWHCSFGPGYWVWILELVLGLDAGLAFLHILPH</sequence>
<reference evidence="2" key="1">
    <citation type="journal article" date="2020" name="Stud. Mycol.">
        <title>101 Dothideomycetes genomes: a test case for predicting lifestyles and emergence of pathogens.</title>
        <authorList>
            <person name="Haridas S."/>
            <person name="Albert R."/>
            <person name="Binder M."/>
            <person name="Bloem J."/>
            <person name="Labutti K."/>
            <person name="Salamov A."/>
            <person name="Andreopoulos B."/>
            <person name="Baker S."/>
            <person name="Barry K."/>
            <person name="Bills G."/>
            <person name="Bluhm B."/>
            <person name="Cannon C."/>
            <person name="Castanera R."/>
            <person name="Culley D."/>
            <person name="Daum C."/>
            <person name="Ezra D."/>
            <person name="Gonzalez J."/>
            <person name="Henrissat B."/>
            <person name="Kuo A."/>
            <person name="Liang C."/>
            <person name="Lipzen A."/>
            <person name="Lutzoni F."/>
            <person name="Magnuson J."/>
            <person name="Mondo S."/>
            <person name="Nolan M."/>
            <person name="Ohm R."/>
            <person name="Pangilinan J."/>
            <person name="Park H.-J."/>
            <person name="Ramirez L."/>
            <person name="Alfaro M."/>
            <person name="Sun H."/>
            <person name="Tritt A."/>
            <person name="Yoshinaga Y."/>
            <person name="Zwiers L.-H."/>
            <person name="Turgeon B."/>
            <person name="Goodwin S."/>
            <person name="Spatafora J."/>
            <person name="Crous P."/>
            <person name="Grigoriev I."/>
        </authorList>
    </citation>
    <scope>NUCLEOTIDE SEQUENCE</scope>
    <source>
        <strain evidence="2">CBS 115976</strain>
    </source>
</reference>
<dbReference type="Proteomes" id="UP000799302">
    <property type="component" value="Unassembled WGS sequence"/>
</dbReference>
<keyword evidence="1" id="KW-0812">Transmembrane</keyword>
<evidence type="ECO:0000313" key="3">
    <source>
        <dbReference type="Proteomes" id="UP000799302"/>
    </source>
</evidence>
<feature type="transmembrane region" description="Helical" evidence="1">
    <location>
        <begin position="30"/>
        <end position="50"/>
    </location>
</feature>
<proteinExistence type="predicted"/>
<keyword evidence="1" id="KW-1133">Transmembrane helix</keyword>
<evidence type="ECO:0000256" key="1">
    <source>
        <dbReference type="SAM" id="Phobius"/>
    </source>
</evidence>
<keyword evidence="3" id="KW-1185">Reference proteome</keyword>
<dbReference type="EMBL" id="MU004230">
    <property type="protein sequence ID" value="KAF2674269.1"/>
    <property type="molecule type" value="Genomic_DNA"/>
</dbReference>